<dbReference type="Pfam" id="PF14634">
    <property type="entry name" value="zf-RING_5"/>
    <property type="match status" value="1"/>
</dbReference>
<keyword evidence="1 4" id="KW-0863">Zinc-finger</keyword>
<feature type="domain" description="RING-type" evidence="6">
    <location>
        <begin position="35"/>
        <end position="83"/>
    </location>
</feature>
<evidence type="ECO:0000259" key="6">
    <source>
        <dbReference type="PROSITE" id="PS50089"/>
    </source>
</evidence>
<reference evidence="7 8" key="1">
    <citation type="journal article" date="2007" name="Nature">
        <title>Evolution of genes and genomes on the Drosophila phylogeny.</title>
        <authorList>
            <consortium name="Drosophila 12 Genomes Consortium"/>
            <person name="Clark A.G."/>
            <person name="Eisen M.B."/>
            <person name="Smith D.R."/>
            <person name="Bergman C.M."/>
            <person name="Oliver B."/>
            <person name="Markow T.A."/>
            <person name="Kaufman T.C."/>
            <person name="Kellis M."/>
            <person name="Gelbart W."/>
            <person name="Iyer V.N."/>
            <person name="Pollard D.A."/>
            <person name="Sackton T.B."/>
            <person name="Larracuente A.M."/>
            <person name="Singh N.D."/>
            <person name="Abad J.P."/>
            <person name="Abt D.N."/>
            <person name="Adryan B."/>
            <person name="Aguade M."/>
            <person name="Akashi H."/>
            <person name="Anderson W.W."/>
            <person name="Aquadro C.F."/>
            <person name="Ardell D.H."/>
            <person name="Arguello R."/>
            <person name="Artieri C.G."/>
            <person name="Barbash D.A."/>
            <person name="Barker D."/>
            <person name="Barsanti P."/>
            <person name="Batterham P."/>
            <person name="Batzoglou S."/>
            <person name="Begun D."/>
            <person name="Bhutkar A."/>
            <person name="Blanco E."/>
            <person name="Bosak S.A."/>
            <person name="Bradley R.K."/>
            <person name="Brand A.D."/>
            <person name="Brent M.R."/>
            <person name="Brooks A.N."/>
            <person name="Brown R.H."/>
            <person name="Butlin R.K."/>
            <person name="Caggese C."/>
            <person name="Calvi B.R."/>
            <person name="Bernardo de Carvalho A."/>
            <person name="Caspi A."/>
            <person name="Castrezana S."/>
            <person name="Celniker S.E."/>
            <person name="Chang J.L."/>
            <person name="Chapple C."/>
            <person name="Chatterji S."/>
            <person name="Chinwalla A."/>
            <person name="Civetta A."/>
            <person name="Clifton S.W."/>
            <person name="Comeron J.M."/>
            <person name="Costello J.C."/>
            <person name="Coyne J.A."/>
            <person name="Daub J."/>
            <person name="David R.G."/>
            <person name="Delcher A.L."/>
            <person name="Delehaunty K."/>
            <person name="Do C.B."/>
            <person name="Ebling H."/>
            <person name="Edwards K."/>
            <person name="Eickbush T."/>
            <person name="Evans J.D."/>
            <person name="Filipski A."/>
            <person name="Findeiss S."/>
            <person name="Freyhult E."/>
            <person name="Fulton L."/>
            <person name="Fulton R."/>
            <person name="Garcia A.C."/>
            <person name="Gardiner A."/>
            <person name="Garfield D.A."/>
            <person name="Garvin B.E."/>
            <person name="Gibson G."/>
            <person name="Gilbert D."/>
            <person name="Gnerre S."/>
            <person name="Godfrey J."/>
            <person name="Good R."/>
            <person name="Gotea V."/>
            <person name="Gravely B."/>
            <person name="Greenberg A.J."/>
            <person name="Griffiths-Jones S."/>
            <person name="Gross S."/>
            <person name="Guigo R."/>
            <person name="Gustafson E.A."/>
            <person name="Haerty W."/>
            <person name="Hahn M.W."/>
            <person name="Halligan D.L."/>
            <person name="Halpern A.L."/>
            <person name="Halter G.M."/>
            <person name="Han M.V."/>
            <person name="Heger A."/>
            <person name="Hillier L."/>
            <person name="Hinrichs A.S."/>
            <person name="Holmes I."/>
            <person name="Hoskins R.A."/>
            <person name="Hubisz M.J."/>
            <person name="Hultmark D."/>
            <person name="Huntley M.A."/>
            <person name="Jaffe D.B."/>
            <person name="Jagadeeshan S."/>
            <person name="Jeck W.R."/>
            <person name="Johnson J."/>
            <person name="Jones C.D."/>
            <person name="Jordan W.C."/>
            <person name="Karpen G.H."/>
            <person name="Kataoka E."/>
            <person name="Keightley P.D."/>
            <person name="Kheradpour P."/>
            <person name="Kirkness E.F."/>
            <person name="Koerich L.B."/>
            <person name="Kristiansen K."/>
            <person name="Kudrna D."/>
            <person name="Kulathinal R.J."/>
            <person name="Kumar S."/>
            <person name="Kwok R."/>
            <person name="Lander E."/>
            <person name="Langley C.H."/>
            <person name="Lapoint R."/>
            <person name="Lazzaro B.P."/>
            <person name="Lee S.J."/>
            <person name="Levesque L."/>
            <person name="Li R."/>
            <person name="Lin C.F."/>
            <person name="Lin M.F."/>
            <person name="Lindblad-Toh K."/>
            <person name="Llopart A."/>
            <person name="Long M."/>
            <person name="Low L."/>
            <person name="Lozovsky E."/>
            <person name="Lu J."/>
            <person name="Luo M."/>
            <person name="Machado C.A."/>
            <person name="Makalowski W."/>
            <person name="Marzo M."/>
            <person name="Matsuda M."/>
            <person name="Matzkin L."/>
            <person name="McAllister B."/>
            <person name="McBride C.S."/>
            <person name="McKernan B."/>
            <person name="McKernan K."/>
            <person name="Mendez-Lago M."/>
            <person name="Minx P."/>
            <person name="Mollenhauer M.U."/>
            <person name="Montooth K."/>
            <person name="Mount S.M."/>
            <person name="Mu X."/>
            <person name="Myers E."/>
            <person name="Negre B."/>
            <person name="Newfeld S."/>
            <person name="Nielsen R."/>
            <person name="Noor M.A."/>
            <person name="O'Grady P."/>
            <person name="Pachter L."/>
            <person name="Papaceit M."/>
            <person name="Parisi M.J."/>
            <person name="Parisi M."/>
            <person name="Parts L."/>
            <person name="Pedersen J.S."/>
            <person name="Pesole G."/>
            <person name="Phillippy A.M."/>
            <person name="Ponting C.P."/>
            <person name="Pop M."/>
            <person name="Porcelli D."/>
            <person name="Powell J.R."/>
            <person name="Prohaska S."/>
            <person name="Pruitt K."/>
            <person name="Puig M."/>
            <person name="Quesneville H."/>
            <person name="Ram K.R."/>
            <person name="Rand D."/>
            <person name="Rasmussen M.D."/>
            <person name="Reed L.K."/>
            <person name="Reenan R."/>
            <person name="Reily A."/>
            <person name="Remington K.A."/>
            <person name="Rieger T.T."/>
            <person name="Ritchie M.G."/>
            <person name="Robin C."/>
            <person name="Rogers Y.H."/>
            <person name="Rohde C."/>
            <person name="Rozas J."/>
            <person name="Rubenfield M.J."/>
            <person name="Ruiz A."/>
            <person name="Russo S."/>
            <person name="Salzberg S.L."/>
            <person name="Sanchez-Gracia A."/>
            <person name="Saranga D.J."/>
            <person name="Sato H."/>
            <person name="Schaeffer S.W."/>
            <person name="Schatz M.C."/>
            <person name="Schlenke T."/>
            <person name="Schwartz R."/>
            <person name="Segarra C."/>
            <person name="Singh R.S."/>
            <person name="Sirot L."/>
            <person name="Sirota M."/>
            <person name="Sisneros N.B."/>
            <person name="Smith C.D."/>
            <person name="Smith T.F."/>
            <person name="Spieth J."/>
            <person name="Stage D.E."/>
            <person name="Stark A."/>
            <person name="Stephan W."/>
            <person name="Strausberg R.L."/>
            <person name="Strempel S."/>
            <person name="Sturgill D."/>
            <person name="Sutton G."/>
            <person name="Sutton G.G."/>
            <person name="Tao W."/>
            <person name="Teichmann S."/>
            <person name="Tobari Y.N."/>
            <person name="Tomimura Y."/>
            <person name="Tsolas J.M."/>
            <person name="Valente V.L."/>
            <person name="Venter E."/>
            <person name="Venter J.C."/>
            <person name="Vicario S."/>
            <person name="Vieira F.G."/>
            <person name="Vilella A.J."/>
            <person name="Villasante A."/>
            <person name="Walenz B."/>
            <person name="Wang J."/>
            <person name="Wasserman M."/>
            <person name="Watts T."/>
            <person name="Wilson D."/>
            <person name="Wilson R.K."/>
            <person name="Wing R.A."/>
            <person name="Wolfner M.F."/>
            <person name="Wong A."/>
            <person name="Wong G.K."/>
            <person name="Wu C.I."/>
            <person name="Wu G."/>
            <person name="Yamamoto D."/>
            <person name="Yang H.P."/>
            <person name="Yang S.P."/>
            <person name="Yorke J.A."/>
            <person name="Yoshida K."/>
            <person name="Zdobnov E."/>
            <person name="Zhang P."/>
            <person name="Zhang Y."/>
            <person name="Zimin A.V."/>
            <person name="Baldwin J."/>
            <person name="Abdouelleil A."/>
            <person name="Abdulkadir J."/>
            <person name="Abebe A."/>
            <person name="Abera B."/>
            <person name="Abreu J."/>
            <person name="Acer S.C."/>
            <person name="Aftuck L."/>
            <person name="Alexander A."/>
            <person name="An P."/>
            <person name="Anderson E."/>
            <person name="Anderson S."/>
            <person name="Arachi H."/>
            <person name="Azer M."/>
            <person name="Bachantsang P."/>
            <person name="Barry A."/>
            <person name="Bayul T."/>
            <person name="Berlin A."/>
            <person name="Bessette D."/>
            <person name="Bloom T."/>
            <person name="Blye J."/>
            <person name="Boguslavskiy L."/>
            <person name="Bonnet C."/>
            <person name="Boukhgalter B."/>
            <person name="Bourzgui I."/>
            <person name="Brown A."/>
            <person name="Cahill P."/>
            <person name="Channer S."/>
            <person name="Cheshatsang Y."/>
            <person name="Chuda L."/>
            <person name="Citroen M."/>
            <person name="Collymore A."/>
            <person name="Cooke P."/>
            <person name="Costello M."/>
            <person name="D'Aco K."/>
            <person name="Daza R."/>
            <person name="De Haan G."/>
            <person name="DeGray S."/>
            <person name="DeMaso C."/>
            <person name="Dhargay N."/>
            <person name="Dooley K."/>
            <person name="Dooley E."/>
            <person name="Doricent M."/>
            <person name="Dorje P."/>
            <person name="Dorjee K."/>
            <person name="Dupes A."/>
            <person name="Elong R."/>
            <person name="Falk J."/>
            <person name="Farina A."/>
            <person name="Faro S."/>
            <person name="Ferguson D."/>
            <person name="Fisher S."/>
            <person name="Foley C.D."/>
            <person name="Franke A."/>
            <person name="Friedrich D."/>
            <person name="Gadbois L."/>
            <person name="Gearin G."/>
            <person name="Gearin C.R."/>
            <person name="Giannoukos G."/>
            <person name="Goode T."/>
            <person name="Graham J."/>
            <person name="Grandbois E."/>
            <person name="Grewal S."/>
            <person name="Gyaltsen K."/>
            <person name="Hafez N."/>
            <person name="Hagos B."/>
            <person name="Hall J."/>
            <person name="Henson C."/>
            <person name="Hollinger A."/>
            <person name="Honan T."/>
            <person name="Huard M.D."/>
            <person name="Hughes L."/>
            <person name="Hurhula B."/>
            <person name="Husby M.E."/>
            <person name="Kamat A."/>
            <person name="Kanga B."/>
            <person name="Kashin S."/>
            <person name="Khazanovich D."/>
            <person name="Kisner P."/>
            <person name="Lance K."/>
            <person name="Lara M."/>
            <person name="Lee W."/>
            <person name="Lennon N."/>
            <person name="Letendre F."/>
            <person name="LeVine R."/>
            <person name="Lipovsky A."/>
            <person name="Liu X."/>
            <person name="Liu J."/>
            <person name="Liu S."/>
            <person name="Lokyitsang T."/>
            <person name="Lokyitsang Y."/>
            <person name="Lubonja R."/>
            <person name="Lui A."/>
            <person name="MacDonald P."/>
            <person name="Magnisalis V."/>
            <person name="Maru K."/>
            <person name="Matthews C."/>
            <person name="McCusker W."/>
            <person name="McDonough S."/>
            <person name="Mehta T."/>
            <person name="Meldrim J."/>
            <person name="Meneus L."/>
            <person name="Mihai O."/>
            <person name="Mihalev A."/>
            <person name="Mihova T."/>
            <person name="Mittelman R."/>
            <person name="Mlenga V."/>
            <person name="Montmayeur A."/>
            <person name="Mulrain L."/>
            <person name="Navidi A."/>
            <person name="Naylor J."/>
            <person name="Negash T."/>
            <person name="Nguyen T."/>
            <person name="Nguyen N."/>
            <person name="Nicol R."/>
            <person name="Norbu C."/>
            <person name="Norbu N."/>
            <person name="Novod N."/>
            <person name="O'Neill B."/>
            <person name="Osman S."/>
            <person name="Markiewicz E."/>
            <person name="Oyono O.L."/>
            <person name="Patti C."/>
            <person name="Phunkhang P."/>
            <person name="Pierre F."/>
            <person name="Priest M."/>
            <person name="Raghuraman S."/>
            <person name="Rege F."/>
            <person name="Reyes R."/>
            <person name="Rise C."/>
            <person name="Rogov P."/>
            <person name="Ross K."/>
            <person name="Ryan E."/>
            <person name="Settipalli S."/>
            <person name="Shea T."/>
            <person name="Sherpa N."/>
            <person name="Shi L."/>
            <person name="Shih D."/>
            <person name="Sparrow T."/>
            <person name="Spaulding J."/>
            <person name="Stalker J."/>
            <person name="Stange-Thomann N."/>
            <person name="Stavropoulos S."/>
            <person name="Stone C."/>
            <person name="Strader C."/>
            <person name="Tesfaye S."/>
            <person name="Thomson T."/>
            <person name="Thoulutsang Y."/>
            <person name="Thoulutsang D."/>
            <person name="Topham K."/>
            <person name="Topping I."/>
            <person name="Tsamla T."/>
            <person name="Vassiliev H."/>
            <person name="Vo A."/>
            <person name="Wangchuk T."/>
            <person name="Wangdi T."/>
            <person name="Weiand M."/>
            <person name="Wilkinson J."/>
            <person name="Wilson A."/>
            <person name="Yadav S."/>
            <person name="Young G."/>
            <person name="Yu Q."/>
            <person name="Zembek L."/>
            <person name="Zhong D."/>
            <person name="Zimmer A."/>
            <person name="Zwirko Z."/>
            <person name="Jaffe D.B."/>
            <person name="Alvarez P."/>
            <person name="Brockman W."/>
            <person name="Butler J."/>
            <person name="Chin C."/>
            <person name="Gnerre S."/>
            <person name="Grabherr M."/>
            <person name="Kleber M."/>
            <person name="Mauceli E."/>
            <person name="MacCallum I."/>
        </authorList>
    </citation>
    <scope>NUCLEOTIDE SEQUENCE [LARGE SCALE GENOMIC DNA]</scope>
    <source>
        <strain evidence="8">Tucson 14024-0371.13</strain>
    </source>
</reference>
<keyword evidence="8" id="KW-1185">Reference proteome</keyword>
<dbReference type="STRING" id="7217.B3MWG3"/>
<name>B3MWG3_DROAN</name>
<dbReference type="OrthoDB" id="7841769at2759"/>
<dbReference type="InterPro" id="IPR042123">
    <property type="entry name" value="Zip3/RNF212-like"/>
</dbReference>
<feature type="compositionally biased region" description="Low complexity" evidence="5">
    <location>
        <begin position="208"/>
        <end position="229"/>
    </location>
</feature>
<dbReference type="HOGENOM" id="CLU_1130109_0_0_1"/>
<dbReference type="Proteomes" id="UP000007801">
    <property type="component" value="Unassembled WGS sequence"/>
</dbReference>
<evidence type="ECO:0000256" key="5">
    <source>
        <dbReference type="SAM" id="MobiDB-lite"/>
    </source>
</evidence>
<dbReference type="FunCoup" id="B3MWG3">
    <property type="interactions" value="1"/>
</dbReference>
<accession>B3MWG3</accession>
<dbReference type="InParanoid" id="B3MWG3"/>
<protein>
    <recommendedName>
        <fullName evidence="6">RING-type domain-containing protein</fullName>
    </recommendedName>
</protein>
<dbReference type="GO" id="GO:0000795">
    <property type="term" value="C:synaptonemal complex"/>
    <property type="evidence" value="ECO:0007669"/>
    <property type="project" value="InterPro"/>
</dbReference>
<dbReference type="EMBL" id="CH902625">
    <property type="protein sequence ID" value="EDV34948.2"/>
    <property type="molecule type" value="Genomic_DNA"/>
</dbReference>
<evidence type="ECO:0000313" key="7">
    <source>
        <dbReference type="EMBL" id="EDV34948.2"/>
    </source>
</evidence>
<feature type="region of interest" description="Disordered" evidence="5">
    <location>
        <begin position="208"/>
        <end position="244"/>
    </location>
</feature>
<dbReference type="PANTHER" id="PTHR22663">
    <property type="entry name" value="RING FINGER PROTEIN NARYA-RELATED"/>
    <property type="match status" value="1"/>
</dbReference>
<dbReference type="InterPro" id="IPR001841">
    <property type="entry name" value="Znf_RING"/>
</dbReference>
<evidence type="ECO:0000256" key="1">
    <source>
        <dbReference type="ARBA" id="ARBA00022771"/>
    </source>
</evidence>
<dbReference type="GO" id="GO:0007131">
    <property type="term" value="P:reciprocal meiotic recombination"/>
    <property type="evidence" value="ECO:0007669"/>
    <property type="project" value="InterPro"/>
</dbReference>
<dbReference type="GO" id="GO:0016925">
    <property type="term" value="P:protein sumoylation"/>
    <property type="evidence" value="ECO:0007669"/>
    <property type="project" value="TreeGrafter"/>
</dbReference>
<keyword evidence="3" id="KW-0469">Meiosis</keyword>
<dbReference type="Gene3D" id="3.30.40.10">
    <property type="entry name" value="Zinc/RING finger domain, C3HC4 (zinc finger)"/>
    <property type="match status" value="1"/>
</dbReference>
<evidence type="ECO:0000256" key="2">
    <source>
        <dbReference type="ARBA" id="ARBA00022833"/>
    </source>
</evidence>
<dbReference type="GeneID" id="6505144"/>
<evidence type="ECO:0000313" key="8">
    <source>
        <dbReference type="Proteomes" id="UP000007801"/>
    </source>
</evidence>
<gene>
    <name evidence="7" type="primary">Dana\GF22483</name>
    <name evidence="7" type="synonym">dana_GLEANR_6449</name>
    <name evidence="7" type="ORF">GF22483</name>
</gene>
<dbReference type="GO" id="GO:0008270">
    <property type="term" value="F:zinc ion binding"/>
    <property type="evidence" value="ECO:0007669"/>
    <property type="project" value="UniProtKB-KW"/>
</dbReference>
<evidence type="ECO:0000256" key="3">
    <source>
        <dbReference type="ARBA" id="ARBA00023254"/>
    </source>
</evidence>
<dbReference type="PANTHER" id="PTHR22663:SF17">
    <property type="entry name" value="RING FINGER PROTEIN NARYA-RELATED"/>
    <property type="match status" value="1"/>
</dbReference>
<dbReference type="AlphaFoldDB" id="B3MWG3"/>
<keyword evidence="2" id="KW-0862">Zinc</keyword>
<evidence type="ECO:0000256" key="4">
    <source>
        <dbReference type="PROSITE-ProRule" id="PRU00175"/>
    </source>
</evidence>
<organism evidence="7 8">
    <name type="scientific">Drosophila ananassae</name>
    <name type="common">Fruit fly</name>
    <dbReference type="NCBI Taxonomy" id="7217"/>
    <lineage>
        <taxon>Eukaryota</taxon>
        <taxon>Metazoa</taxon>
        <taxon>Ecdysozoa</taxon>
        <taxon>Arthropoda</taxon>
        <taxon>Hexapoda</taxon>
        <taxon>Insecta</taxon>
        <taxon>Pterygota</taxon>
        <taxon>Neoptera</taxon>
        <taxon>Endopterygota</taxon>
        <taxon>Diptera</taxon>
        <taxon>Brachycera</taxon>
        <taxon>Muscomorpha</taxon>
        <taxon>Ephydroidea</taxon>
        <taxon>Drosophilidae</taxon>
        <taxon>Drosophila</taxon>
        <taxon>Sophophora</taxon>
    </lineage>
</organism>
<dbReference type="PROSITE" id="PS50089">
    <property type="entry name" value="ZF_RING_2"/>
    <property type="match status" value="1"/>
</dbReference>
<dbReference type="GO" id="GO:0007129">
    <property type="term" value="P:homologous chromosome pairing at meiosis"/>
    <property type="evidence" value="ECO:0007669"/>
    <property type="project" value="TreeGrafter"/>
</dbReference>
<proteinExistence type="predicted"/>
<dbReference type="SUPFAM" id="SSF57850">
    <property type="entry name" value="RING/U-box"/>
    <property type="match status" value="1"/>
</dbReference>
<keyword evidence="1 4" id="KW-0479">Metal-binding</keyword>
<dbReference type="GO" id="GO:0019789">
    <property type="term" value="F:SUMO transferase activity"/>
    <property type="evidence" value="ECO:0007669"/>
    <property type="project" value="InterPro"/>
</dbReference>
<dbReference type="InterPro" id="IPR013083">
    <property type="entry name" value="Znf_RING/FYVE/PHD"/>
</dbReference>
<dbReference type="KEGG" id="dan:6505144"/>
<sequence>MSNTSKQSKPPAGESDDCVMVNQPTMDAHKLWIHCNRCYELYARKKFKLFLLACHHVSCEKCVKVCVGRTPSDALIYQCPICRKEVRGREVGNNMPSGIKMLFHPEPWSLHNDFIETFQESNSRHIAKFKERQEKLVAKLAKDIEMTKAICQKRYIEMKHLTVERRKAFLRQRQIKVALANRKNEQSLMAMKKKEELRKKQLLAASCSYKSGSQKSKSSQRNQRSRSASPGLSTSKGSAKRKVTGFMHLSNHSFDL</sequence>